<dbReference type="EMBL" id="SGPL01000234">
    <property type="protein sequence ID" value="THH15023.1"/>
    <property type="molecule type" value="Genomic_DNA"/>
</dbReference>
<gene>
    <name evidence="2" type="ORF">EW146_g5395</name>
</gene>
<organism evidence="2 3">
    <name type="scientific">Bondarzewia mesenterica</name>
    <dbReference type="NCBI Taxonomy" id="1095465"/>
    <lineage>
        <taxon>Eukaryota</taxon>
        <taxon>Fungi</taxon>
        <taxon>Dikarya</taxon>
        <taxon>Basidiomycota</taxon>
        <taxon>Agaricomycotina</taxon>
        <taxon>Agaricomycetes</taxon>
        <taxon>Russulales</taxon>
        <taxon>Bondarzewiaceae</taxon>
        <taxon>Bondarzewia</taxon>
    </lineage>
</organism>
<name>A0A4V3XEV1_9AGAM</name>
<feature type="region of interest" description="Disordered" evidence="1">
    <location>
        <begin position="1"/>
        <end position="27"/>
    </location>
</feature>
<evidence type="ECO:0000313" key="2">
    <source>
        <dbReference type="EMBL" id="THH15023.1"/>
    </source>
</evidence>
<proteinExistence type="predicted"/>
<keyword evidence="3" id="KW-1185">Reference proteome</keyword>
<evidence type="ECO:0000313" key="3">
    <source>
        <dbReference type="Proteomes" id="UP000310158"/>
    </source>
</evidence>
<evidence type="ECO:0000256" key="1">
    <source>
        <dbReference type="SAM" id="MobiDB-lite"/>
    </source>
</evidence>
<dbReference type="AlphaFoldDB" id="A0A4V3XEV1"/>
<accession>A0A4V3XEV1</accession>
<protein>
    <submittedName>
        <fullName evidence="2">Uncharacterized protein</fullName>
    </submittedName>
</protein>
<sequence length="184" mass="19798">MYNHSPHLLHPISPSEDAASGFSNMPYTTSGRDMMPSQYTYSPEQSNWQFSSVSSGSSSGHSGSPSSLLNPSSSGYPPSHPTINASYSSSISSISMQHSASLLSPDSWLAMGYSSIYSITYEEGNHHGYSHDYFRPRSGHPRPPHAHVLLASLLKGQLFDGDGLPQHPTWATAQPGGQPVSYAL</sequence>
<reference evidence="2 3" key="1">
    <citation type="submission" date="2019-02" db="EMBL/GenBank/DDBJ databases">
        <title>Genome sequencing of the rare red list fungi Bondarzewia mesenterica.</title>
        <authorList>
            <person name="Buettner E."/>
            <person name="Kellner H."/>
        </authorList>
    </citation>
    <scope>NUCLEOTIDE SEQUENCE [LARGE SCALE GENOMIC DNA]</scope>
    <source>
        <strain evidence="2 3">DSM 108281</strain>
    </source>
</reference>
<feature type="region of interest" description="Disordered" evidence="1">
    <location>
        <begin position="50"/>
        <end position="81"/>
    </location>
</feature>
<feature type="compositionally biased region" description="Low complexity" evidence="1">
    <location>
        <begin position="51"/>
        <end position="77"/>
    </location>
</feature>
<comment type="caution">
    <text evidence="2">The sequence shown here is derived from an EMBL/GenBank/DDBJ whole genome shotgun (WGS) entry which is preliminary data.</text>
</comment>
<dbReference type="Proteomes" id="UP000310158">
    <property type="component" value="Unassembled WGS sequence"/>
</dbReference>